<keyword evidence="2" id="KW-0169">Cobalamin biosynthesis</keyword>
<dbReference type="PIRSF" id="PIRSF036428">
    <property type="entry name" value="CobL"/>
    <property type="match status" value="1"/>
</dbReference>
<dbReference type="InterPro" id="IPR014777">
    <property type="entry name" value="4pyrrole_Mease_sub1"/>
</dbReference>
<dbReference type="InterPro" id="IPR050714">
    <property type="entry name" value="Cobalamin_biosynth_MTase"/>
</dbReference>
<keyword evidence="8" id="KW-1185">Reference proteome</keyword>
<dbReference type="InterPro" id="IPR014776">
    <property type="entry name" value="4pyrrole_Mease_sub2"/>
</dbReference>
<dbReference type="SUPFAM" id="SSF53335">
    <property type="entry name" value="S-adenosyl-L-methionine-dependent methyltransferases"/>
    <property type="match status" value="1"/>
</dbReference>
<dbReference type="NCBIfam" id="TIGR02469">
    <property type="entry name" value="CbiT"/>
    <property type="match status" value="1"/>
</dbReference>
<evidence type="ECO:0000313" key="8">
    <source>
        <dbReference type="Proteomes" id="UP000002710"/>
    </source>
</evidence>
<evidence type="ECO:0000256" key="2">
    <source>
        <dbReference type="ARBA" id="ARBA00022573"/>
    </source>
</evidence>
<evidence type="ECO:0000256" key="4">
    <source>
        <dbReference type="ARBA" id="ARBA00022679"/>
    </source>
</evidence>
<dbReference type="UniPathway" id="UPA00148"/>
<dbReference type="InterPro" id="IPR035996">
    <property type="entry name" value="4pyrrol_Methylase_sf"/>
</dbReference>
<dbReference type="KEGG" id="dde:Dde_0803"/>
<dbReference type="PANTHER" id="PTHR43182">
    <property type="entry name" value="COBALT-PRECORRIN-6B C(15)-METHYLTRANSFERASE (DECARBOXYLATING)"/>
    <property type="match status" value="1"/>
</dbReference>
<evidence type="ECO:0000256" key="5">
    <source>
        <dbReference type="ARBA" id="ARBA00022691"/>
    </source>
</evidence>
<feature type="domain" description="Tetrapyrrole methylase" evidence="6">
    <location>
        <begin position="5"/>
        <end position="190"/>
    </location>
</feature>
<dbReference type="RefSeq" id="WP_011366865.1">
    <property type="nucleotide sequence ID" value="NC_007519.1"/>
</dbReference>
<dbReference type="GO" id="GO:0009236">
    <property type="term" value="P:cobalamin biosynthetic process"/>
    <property type="evidence" value="ECO:0007669"/>
    <property type="project" value="UniProtKB-UniPathway"/>
</dbReference>
<evidence type="ECO:0000256" key="3">
    <source>
        <dbReference type="ARBA" id="ARBA00022603"/>
    </source>
</evidence>
<sequence>MTIDVVGLGMDADSLPEYHTDVVESAQVLVGGKRQLALFDDHPAEKLLITAPLGDMLENIARLESQGKSVVVLADGDPLFFGIGARLVDEFGPEGVRIWPNITSLQAAAARAKVPWQGIRVVSLHGRDDMRPLMQALLQSPWVCVLTDGRSIPSAIAQWLLDRGADWFFVWVFENMGQPNEHFDRYSLQDAVKRSFSSLNTVLIERRGGPERVLAPGIPDDELLSDGGLVTKWPIRAAGIAALRPSHGMTVWDLGAGSGAMGMEASCLVGEGVVWCVERKAARVEHIRANRRRFGALQVEVVHGTMPACLDDLPAPDRIFLGGGLGSGDEVLHQACSRLNPGGRIVAHCVLLGSLNRAREAFTAMGWPYEITQVQSACAVPLAGDLRLDANNPVFIIAAQRPE</sequence>
<dbReference type="InterPro" id="IPR012818">
    <property type="entry name" value="CbiE"/>
</dbReference>
<dbReference type="EMBL" id="CP000112">
    <property type="protein sequence ID" value="ABB37604.1"/>
    <property type="molecule type" value="Genomic_DNA"/>
</dbReference>
<protein>
    <submittedName>
        <fullName evidence="7">Precorrin-6y C5,15-methyltransferase (Decarboxylating), CbiE subunit</fullName>
        <ecNumber evidence="7">2.1.1.132</ecNumber>
    </submittedName>
</protein>
<dbReference type="Gene3D" id="3.40.1010.10">
    <property type="entry name" value="Cobalt-precorrin-4 Transmethylase, Domain 1"/>
    <property type="match status" value="1"/>
</dbReference>
<evidence type="ECO:0000259" key="6">
    <source>
        <dbReference type="Pfam" id="PF00590"/>
    </source>
</evidence>
<dbReference type="Proteomes" id="UP000002710">
    <property type="component" value="Chromosome"/>
</dbReference>
<dbReference type="NCBIfam" id="TIGR02467">
    <property type="entry name" value="CbiE"/>
    <property type="match status" value="1"/>
</dbReference>
<dbReference type="SUPFAM" id="SSF53790">
    <property type="entry name" value="Tetrapyrrole methylase"/>
    <property type="match status" value="1"/>
</dbReference>
<proteinExistence type="predicted"/>
<dbReference type="CDD" id="cd02440">
    <property type="entry name" value="AdoMet_MTases"/>
    <property type="match status" value="1"/>
</dbReference>
<dbReference type="InterPro" id="IPR006365">
    <property type="entry name" value="Cbl_synth_CobL"/>
</dbReference>
<reference evidence="7 8" key="1">
    <citation type="journal article" date="2011" name="J. Bacteriol.">
        <title>Complete genome sequence and updated annotation of Desulfovibrio alaskensis G20.</title>
        <authorList>
            <person name="Hauser L.J."/>
            <person name="Land M.L."/>
            <person name="Brown S.D."/>
            <person name="Larimer F."/>
            <person name="Keller K.L."/>
            <person name="Rapp-Giles B.J."/>
            <person name="Price M.N."/>
            <person name="Lin M."/>
            <person name="Bruce D.C."/>
            <person name="Detter J.C."/>
            <person name="Tapia R."/>
            <person name="Han C.S."/>
            <person name="Goodwin L.A."/>
            <person name="Cheng J.F."/>
            <person name="Pitluck S."/>
            <person name="Copeland A."/>
            <person name="Lucas S."/>
            <person name="Nolan M."/>
            <person name="Lapidus A.L."/>
            <person name="Palumbo A.V."/>
            <person name="Wall J.D."/>
        </authorList>
    </citation>
    <scope>NUCLEOTIDE SEQUENCE [LARGE SCALE GENOMIC DNA]</scope>
    <source>
        <strain evidence="8">ATCC BAA 1058 / DSM 17464 / G20</strain>
    </source>
</reference>
<keyword evidence="3 7" id="KW-0489">Methyltransferase</keyword>
<evidence type="ECO:0000313" key="7">
    <source>
        <dbReference type="EMBL" id="ABB37604.1"/>
    </source>
</evidence>
<evidence type="ECO:0000256" key="1">
    <source>
        <dbReference type="ARBA" id="ARBA00004953"/>
    </source>
</evidence>
<dbReference type="InterPro" id="IPR000878">
    <property type="entry name" value="4pyrrol_Mease"/>
</dbReference>
<dbReference type="eggNOG" id="COG2241">
    <property type="taxonomic scope" value="Bacteria"/>
</dbReference>
<dbReference type="EC" id="2.1.1.132" evidence="7"/>
<dbReference type="Gene3D" id="3.40.50.150">
    <property type="entry name" value="Vaccinia Virus protein VP39"/>
    <property type="match status" value="1"/>
</dbReference>
<dbReference type="GO" id="GO:0008276">
    <property type="term" value="F:protein methyltransferase activity"/>
    <property type="evidence" value="ECO:0007669"/>
    <property type="project" value="InterPro"/>
</dbReference>
<dbReference type="AlphaFoldDB" id="Q314P2"/>
<dbReference type="PANTHER" id="PTHR43182:SF1">
    <property type="entry name" value="COBALT-PRECORRIN-7 C(5)-METHYLTRANSFERASE"/>
    <property type="match status" value="1"/>
</dbReference>
<organism evidence="7 8">
    <name type="scientific">Oleidesulfovibrio alaskensis (strain ATCC BAA-1058 / DSM 17464 / G20)</name>
    <name type="common">Desulfovibrio alaskensis</name>
    <dbReference type="NCBI Taxonomy" id="207559"/>
    <lineage>
        <taxon>Bacteria</taxon>
        <taxon>Pseudomonadati</taxon>
        <taxon>Thermodesulfobacteriota</taxon>
        <taxon>Desulfovibrionia</taxon>
        <taxon>Desulfovibrionales</taxon>
        <taxon>Desulfovibrionaceae</taxon>
        <taxon>Oleidesulfovibrio</taxon>
    </lineage>
</organism>
<comment type="pathway">
    <text evidence="1">Cofactor biosynthesis; adenosylcobalamin biosynthesis.</text>
</comment>
<dbReference type="STRING" id="207559.Dde_0803"/>
<dbReference type="InterPro" id="IPR014008">
    <property type="entry name" value="Cbl_synth_MTase_CbiT"/>
</dbReference>
<dbReference type="GO" id="GO:0032259">
    <property type="term" value="P:methylation"/>
    <property type="evidence" value="ECO:0007669"/>
    <property type="project" value="UniProtKB-KW"/>
</dbReference>
<keyword evidence="5" id="KW-0949">S-adenosyl-L-methionine</keyword>
<dbReference type="Gene3D" id="3.30.950.10">
    <property type="entry name" value="Methyltransferase, Cobalt-precorrin-4 Transmethylase, Domain 2"/>
    <property type="match status" value="1"/>
</dbReference>
<dbReference type="InterPro" id="IPR029063">
    <property type="entry name" value="SAM-dependent_MTases_sf"/>
</dbReference>
<dbReference type="CDD" id="cd11644">
    <property type="entry name" value="Precorrin-6Y-MT"/>
    <property type="match status" value="1"/>
</dbReference>
<accession>Q314P2</accession>
<gene>
    <name evidence="7" type="ordered locus">Dde_0803</name>
</gene>
<dbReference type="HOGENOM" id="CLU_031955_1_2_7"/>
<dbReference type="Pfam" id="PF00590">
    <property type="entry name" value="TP_methylase"/>
    <property type="match status" value="1"/>
</dbReference>
<keyword evidence="4 7" id="KW-0808">Transferase</keyword>
<dbReference type="eggNOG" id="COG2242">
    <property type="taxonomic scope" value="Bacteria"/>
</dbReference>
<dbReference type="GO" id="GO:0046025">
    <property type="term" value="F:precorrin-6Y C5,15-methyltransferase (decarboxylating) activity"/>
    <property type="evidence" value="ECO:0007669"/>
    <property type="project" value="UniProtKB-EC"/>
</dbReference>
<name>Q314P2_OLEA2</name>